<dbReference type="InterPro" id="IPR036291">
    <property type="entry name" value="NAD(P)-bd_dom_sf"/>
</dbReference>
<evidence type="ECO:0000256" key="2">
    <source>
        <dbReference type="ARBA" id="ARBA00023002"/>
    </source>
</evidence>
<organism evidence="3 4">
    <name type="scientific">Microbacterium testaceum</name>
    <name type="common">Aureobacterium testaceum</name>
    <name type="synonym">Brevibacterium testaceum</name>
    <dbReference type="NCBI Taxonomy" id="2033"/>
    <lineage>
        <taxon>Bacteria</taxon>
        <taxon>Bacillati</taxon>
        <taxon>Actinomycetota</taxon>
        <taxon>Actinomycetes</taxon>
        <taxon>Micrococcales</taxon>
        <taxon>Microbacteriaceae</taxon>
        <taxon>Microbacterium</taxon>
    </lineage>
</organism>
<dbReference type="EMBL" id="LDRT01000058">
    <property type="protein sequence ID" value="KTR94254.1"/>
    <property type="molecule type" value="Genomic_DNA"/>
</dbReference>
<dbReference type="PATRIC" id="fig|2033.6.peg.3031"/>
<dbReference type="PRINTS" id="PR00081">
    <property type="entry name" value="GDHRDH"/>
</dbReference>
<evidence type="ECO:0000313" key="3">
    <source>
        <dbReference type="EMBL" id="KTR94254.1"/>
    </source>
</evidence>
<protein>
    <submittedName>
        <fullName evidence="3">Oxidoreductase</fullName>
    </submittedName>
</protein>
<comment type="caution">
    <text evidence="3">The sequence shown here is derived from an EMBL/GenBank/DDBJ whole genome shotgun (WGS) entry which is preliminary data.</text>
</comment>
<dbReference type="SUPFAM" id="SSF51735">
    <property type="entry name" value="NAD(P)-binding Rossmann-fold domains"/>
    <property type="match status" value="1"/>
</dbReference>
<proteinExistence type="inferred from homology"/>
<dbReference type="InterPro" id="IPR020904">
    <property type="entry name" value="Sc_DH/Rdtase_CS"/>
</dbReference>
<dbReference type="CDD" id="cd05233">
    <property type="entry name" value="SDR_c"/>
    <property type="match status" value="1"/>
</dbReference>
<evidence type="ECO:0000313" key="4">
    <source>
        <dbReference type="Proteomes" id="UP000075025"/>
    </source>
</evidence>
<gene>
    <name evidence="3" type="ORF">NS220_09655</name>
</gene>
<name>A0A147EWR9_MICTE</name>
<dbReference type="AlphaFoldDB" id="A0A147EWR9"/>
<evidence type="ECO:0000256" key="1">
    <source>
        <dbReference type="ARBA" id="ARBA00006484"/>
    </source>
</evidence>
<dbReference type="GO" id="GO:0016616">
    <property type="term" value="F:oxidoreductase activity, acting on the CH-OH group of donors, NAD or NADP as acceptor"/>
    <property type="evidence" value="ECO:0007669"/>
    <property type="project" value="TreeGrafter"/>
</dbReference>
<dbReference type="GO" id="GO:0030497">
    <property type="term" value="P:fatty acid elongation"/>
    <property type="evidence" value="ECO:0007669"/>
    <property type="project" value="TreeGrafter"/>
</dbReference>
<dbReference type="Pfam" id="PF13561">
    <property type="entry name" value="adh_short_C2"/>
    <property type="match status" value="1"/>
</dbReference>
<dbReference type="InterPro" id="IPR002347">
    <property type="entry name" value="SDR_fam"/>
</dbReference>
<comment type="similarity">
    <text evidence="1">Belongs to the short-chain dehydrogenases/reductases (SDR) family.</text>
</comment>
<dbReference type="PANTHER" id="PTHR42760:SF40">
    <property type="entry name" value="3-OXOACYL-[ACYL-CARRIER-PROTEIN] REDUCTASE, CHLOROPLASTIC"/>
    <property type="match status" value="1"/>
</dbReference>
<sequence>MDQPAHVTAITGASRGIGAAVARRLAAEGHGVVIGYRRDRDAAVAVATDVAELGGAASVAYVDVTDAASLTAFFDSAAELGPLTGVVASAGAVRAVGDLRELTPDDLRRDIDVNLLGAVLTAQASIVHLEKTRGSLVFIGSAAATLGSPNTYVHYTAAKAGVSALSLGLSKELAPLGIRVNCVEPGIIRTEFHRDPDRPEKLASTIPLGRPGDAAEVTGAVAWLLSEDAGYVTEATIRVAGGR</sequence>
<dbReference type="Proteomes" id="UP000075025">
    <property type="component" value="Unassembled WGS sequence"/>
</dbReference>
<keyword evidence="2" id="KW-0560">Oxidoreductase</keyword>
<dbReference type="FunFam" id="3.40.50.720:FF:000173">
    <property type="entry name" value="3-oxoacyl-[acyl-carrier protein] reductase"/>
    <property type="match status" value="1"/>
</dbReference>
<accession>A0A147EWR9</accession>
<dbReference type="PANTHER" id="PTHR42760">
    <property type="entry name" value="SHORT-CHAIN DEHYDROGENASES/REDUCTASES FAMILY MEMBER"/>
    <property type="match status" value="1"/>
</dbReference>
<dbReference type="OrthoDB" id="9809287at2"/>
<dbReference type="RefSeq" id="WP_058623857.1">
    <property type="nucleotide sequence ID" value="NZ_LDRT01000058.1"/>
</dbReference>
<reference evidence="3 4" key="1">
    <citation type="journal article" date="2016" name="Front. Microbiol.">
        <title>Genomic Resource of Rice Seed Associated Bacteria.</title>
        <authorList>
            <person name="Midha S."/>
            <person name="Bansal K."/>
            <person name="Sharma S."/>
            <person name="Kumar N."/>
            <person name="Patil P.P."/>
            <person name="Chaudhry V."/>
            <person name="Patil P.B."/>
        </authorList>
    </citation>
    <scope>NUCLEOTIDE SEQUENCE [LARGE SCALE GENOMIC DNA]</scope>
    <source>
        <strain evidence="3 4">NS220</strain>
    </source>
</reference>
<dbReference type="PROSITE" id="PS00061">
    <property type="entry name" value="ADH_SHORT"/>
    <property type="match status" value="1"/>
</dbReference>
<dbReference type="Gene3D" id="3.40.50.720">
    <property type="entry name" value="NAD(P)-binding Rossmann-like Domain"/>
    <property type="match status" value="1"/>
</dbReference>